<comment type="caution">
    <text evidence="3">The sequence shown here is derived from an EMBL/GenBank/DDBJ whole genome shotgun (WGS) entry which is preliminary data.</text>
</comment>
<keyword evidence="4" id="KW-1185">Reference proteome</keyword>
<accession>A0A921ZL99</accession>
<protein>
    <recommendedName>
        <fullName evidence="2">SHSP domain-containing protein</fullName>
    </recommendedName>
</protein>
<dbReference type="CDD" id="cd00298">
    <property type="entry name" value="ACD_sHsps_p23-like"/>
    <property type="match status" value="1"/>
</dbReference>
<reference evidence="3" key="1">
    <citation type="journal article" date="2016" name="Insect Biochem. Mol. Biol.">
        <title>Multifaceted biological insights from a draft genome sequence of the tobacco hornworm moth, Manduca sexta.</title>
        <authorList>
            <person name="Kanost M.R."/>
            <person name="Arrese E.L."/>
            <person name="Cao X."/>
            <person name="Chen Y.R."/>
            <person name="Chellapilla S."/>
            <person name="Goldsmith M.R."/>
            <person name="Grosse-Wilde E."/>
            <person name="Heckel D.G."/>
            <person name="Herndon N."/>
            <person name="Jiang H."/>
            <person name="Papanicolaou A."/>
            <person name="Qu J."/>
            <person name="Soulages J.L."/>
            <person name="Vogel H."/>
            <person name="Walters J."/>
            <person name="Waterhouse R.M."/>
            <person name="Ahn S.J."/>
            <person name="Almeida F.C."/>
            <person name="An C."/>
            <person name="Aqrawi P."/>
            <person name="Bretschneider A."/>
            <person name="Bryant W.B."/>
            <person name="Bucks S."/>
            <person name="Chao H."/>
            <person name="Chevignon G."/>
            <person name="Christen J.M."/>
            <person name="Clarke D.F."/>
            <person name="Dittmer N.T."/>
            <person name="Ferguson L.C.F."/>
            <person name="Garavelou S."/>
            <person name="Gordon K.H.J."/>
            <person name="Gunaratna R.T."/>
            <person name="Han Y."/>
            <person name="Hauser F."/>
            <person name="He Y."/>
            <person name="Heidel-Fischer H."/>
            <person name="Hirsh A."/>
            <person name="Hu Y."/>
            <person name="Jiang H."/>
            <person name="Kalra D."/>
            <person name="Klinner C."/>
            <person name="Konig C."/>
            <person name="Kovar C."/>
            <person name="Kroll A.R."/>
            <person name="Kuwar S.S."/>
            <person name="Lee S.L."/>
            <person name="Lehman R."/>
            <person name="Li K."/>
            <person name="Li Z."/>
            <person name="Liang H."/>
            <person name="Lovelace S."/>
            <person name="Lu Z."/>
            <person name="Mansfield J.H."/>
            <person name="McCulloch K.J."/>
            <person name="Mathew T."/>
            <person name="Morton B."/>
            <person name="Muzny D.M."/>
            <person name="Neunemann D."/>
            <person name="Ongeri F."/>
            <person name="Pauchet Y."/>
            <person name="Pu L.L."/>
            <person name="Pyrousis I."/>
            <person name="Rao X.J."/>
            <person name="Redding A."/>
            <person name="Roesel C."/>
            <person name="Sanchez-Gracia A."/>
            <person name="Schaack S."/>
            <person name="Shukla A."/>
            <person name="Tetreau G."/>
            <person name="Wang Y."/>
            <person name="Xiong G.H."/>
            <person name="Traut W."/>
            <person name="Walsh T.K."/>
            <person name="Worley K.C."/>
            <person name="Wu D."/>
            <person name="Wu W."/>
            <person name="Wu Y.Q."/>
            <person name="Zhang X."/>
            <person name="Zou Z."/>
            <person name="Zucker H."/>
            <person name="Briscoe A.D."/>
            <person name="Burmester T."/>
            <person name="Clem R.J."/>
            <person name="Feyereisen R."/>
            <person name="Grimmelikhuijzen C.J.P."/>
            <person name="Hamodrakas S.J."/>
            <person name="Hansson B.S."/>
            <person name="Huguet E."/>
            <person name="Jermiin L.S."/>
            <person name="Lan Q."/>
            <person name="Lehman H.K."/>
            <person name="Lorenzen M."/>
            <person name="Merzendorfer H."/>
            <person name="Michalopoulos I."/>
            <person name="Morton D.B."/>
            <person name="Muthukrishnan S."/>
            <person name="Oakeshott J.G."/>
            <person name="Palmer W."/>
            <person name="Park Y."/>
            <person name="Passarelli A.L."/>
            <person name="Rozas J."/>
            <person name="Schwartz L.M."/>
            <person name="Smith W."/>
            <person name="Southgate A."/>
            <person name="Vilcinskas A."/>
            <person name="Vogt R."/>
            <person name="Wang P."/>
            <person name="Werren J."/>
            <person name="Yu X.Q."/>
            <person name="Zhou J.J."/>
            <person name="Brown S.J."/>
            <person name="Scherer S.E."/>
            <person name="Richards S."/>
            <person name="Blissard G.W."/>
        </authorList>
    </citation>
    <scope>NUCLEOTIDE SEQUENCE</scope>
</reference>
<name>A0A921ZL99_MANSE</name>
<proteinExistence type="predicted"/>
<keyword evidence="1" id="KW-0732">Signal</keyword>
<organism evidence="3 4">
    <name type="scientific">Manduca sexta</name>
    <name type="common">Tobacco hawkmoth</name>
    <name type="synonym">Tobacco hornworm</name>
    <dbReference type="NCBI Taxonomy" id="7130"/>
    <lineage>
        <taxon>Eukaryota</taxon>
        <taxon>Metazoa</taxon>
        <taxon>Ecdysozoa</taxon>
        <taxon>Arthropoda</taxon>
        <taxon>Hexapoda</taxon>
        <taxon>Insecta</taxon>
        <taxon>Pterygota</taxon>
        <taxon>Neoptera</taxon>
        <taxon>Endopterygota</taxon>
        <taxon>Lepidoptera</taxon>
        <taxon>Glossata</taxon>
        <taxon>Ditrysia</taxon>
        <taxon>Bombycoidea</taxon>
        <taxon>Sphingidae</taxon>
        <taxon>Sphinginae</taxon>
        <taxon>Sphingini</taxon>
        <taxon>Manduca</taxon>
    </lineage>
</organism>
<feature type="chain" id="PRO_5036974256" description="SHSP domain-containing protein" evidence="1">
    <location>
        <begin position="17"/>
        <end position="200"/>
    </location>
</feature>
<gene>
    <name evidence="3" type="ORF">O3G_MSEX011464</name>
</gene>
<dbReference type="Proteomes" id="UP000791440">
    <property type="component" value="Unassembled WGS sequence"/>
</dbReference>
<feature type="signal peptide" evidence="1">
    <location>
        <begin position="1"/>
        <end position="16"/>
    </location>
</feature>
<dbReference type="InterPro" id="IPR002068">
    <property type="entry name" value="A-crystallin/Hsp20_dom"/>
</dbReference>
<reference evidence="3" key="2">
    <citation type="submission" date="2020-12" db="EMBL/GenBank/DDBJ databases">
        <authorList>
            <person name="Kanost M."/>
        </authorList>
    </citation>
    <scope>NUCLEOTIDE SEQUENCE</scope>
</reference>
<feature type="domain" description="SHSP" evidence="2">
    <location>
        <begin position="81"/>
        <end position="156"/>
    </location>
</feature>
<dbReference type="AlphaFoldDB" id="A0A921ZL99"/>
<sequence length="200" mass="23454">MFFVILCLFLLGTTAAHTWQQFAYPEQQYQYNTPYLNLNFDQYWNDFNKGMDEFHRGMDELQRGIQNMQRNMPKSGASIEITNNHYILQVYLSGYEDKDIEVKSKPGWVMIKAIHRDQNGKDKNYLEMLSLPDNVDPAGEWTYSQGVLKIDFKIKNSFENSNVVWHSVISVDNNNIYGHNVGQAEVQHENNDQMYTNVKH</sequence>
<dbReference type="Pfam" id="PF00011">
    <property type="entry name" value="HSP20"/>
    <property type="match status" value="1"/>
</dbReference>
<evidence type="ECO:0000313" key="4">
    <source>
        <dbReference type="Proteomes" id="UP000791440"/>
    </source>
</evidence>
<evidence type="ECO:0000313" key="3">
    <source>
        <dbReference type="EMBL" id="KAG6459580.1"/>
    </source>
</evidence>
<evidence type="ECO:0000259" key="2">
    <source>
        <dbReference type="Pfam" id="PF00011"/>
    </source>
</evidence>
<dbReference type="EMBL" id="JH668628">
    <property type="protein sequence ID" value="KAG6459580.1"/>
    <property type="molecule type" value="Genomic_DNA"/>
</dbReference>
<evidence type="ECO:0000256" key="1">
    <source>
        <dbReference type="SAM" id="SignalP"/>
    </source>
</evidence>